<reference evidence="2" key="1">
    <citation type="journal article" date="2023" name="PhytoFront">
        <title>Draft Genome Resources of Seven Strains of Tilletia horrida, Causal Agent of Kernel Smut of Rice.</title>
        <authorList>
            <person name="Khanal S."/>
            <person name="Antony Babu S."/>
            <person name="Zhou X.G."/>
        </authorList>
    </citation>
    <scope>NUCLEOTIDE SEQUENCE</scope>
    <source>
        <strain evidence="2">TX6</strain>
    </source>
</reference>
<protein>
    <submittedName>
        <fullName evidence="2">Uncharacterized protein</fullName>
    </submittedName>
</protein>
<dbReference type="EMBL" id="JAPDMZ010000239">
    <property type="protein sequence ID" value="KAK0545260.1"/>
    <property type="molecule type" value="Genomic_DNA"/>
</dbReference>
<evidence type="ECO:0000313" key="3">
    <source>
        <dbReference type="Proteomes" id="UP001176517"/>
    </source>
</evidence>
<keyword evidence="1" id="KW-0732">Signal</keyword>
<dbReference type="AlphaFoldDB" id="A0AAN6GK74"/>
<feature type="signal peptide" evidence="1">
    <location>
        <begin position="1"/>
        <end position="22"/>
    </location>
</feature>
<sequence>MRAPILASALTTALLFLSGAQAGSVAARAPAPKCGPAQFTSSLYQLNEDTNARRNVSFQSAKDSLGRTMLSTSVNGVSAPATAKFEFVPCNSTVLPSARYESGANGYSYGVIRPVGQPTRCLTASSMTKNSTLRAFVNAPCATIDTVSKLAPQWFISHYYTFPTTGNKVEVDLNGDSNFTTTGYWIYNNVAAGNARLFETSWDQYGNASLPYRLFMSQTFKSG</sequence>
<keyword evidence="3" id="KW-1185">Reference proteome</keyword>
<name>A0AAN6GK74_9BASI</name>
<organism evidence="2 3">
    <name type="scientific">Tilletia horrida</name>
    <dbReference type="NCBI Taxonomy" id="155126"/>
    <lineage>
        <taxon>Eukaryota</taxon>
        <taxon>Fungi</taxon>
        <taxon>Dikarya</taxon>
        <taxon>Basidiomycota</taxon>
        <taxon>Ustilaginomycotina</taxon>
        <taxon>Exobasidiomycetes</taxon>
        <taxon>Tilletiales</taxon>
        <taxon>Tilletiaceae</taxon>
        <taxon>Tilletia</taxon>
    </lineage>
</organism>
<comment type="caution">
    <text evidence="2">The sequence shown here is derived from an EMBL/GenBank/DDBJ whole genome shotgun (WGS) entry which is preliminary data.</text>
</comment>
<evidence type="ECO:0000256" key="1">
    <source>
        <dbReference type="SAM" id="SignalP"/>
    </source>
</evidence>
<accession>A0AAN6GK74</accession>
<gene>
    <name evidence="2" type="ORF">OC846_005742</name>
</gene>
<evidence type="ECO:0000313" key="2">
    <source>
        <dbReference type="EMBL" id="KAK0545260.1"/>
    </source>
</evidence>
<feature type="chain" id="PRO_5042922405" evidence="1">
    <location>
        <begin position="23"/>
        <end position="223"/>
    </location>
</feature>
<dbReference type="Proteomes" id="UP001176517">
    <property type="component" value="Unassembled WGS sequence"/>
</dbReference>
<proteinExistence type="predicted"/>